<comment type="caution">
    <text evidence="8">The sequence shown here is derived from an EMBL/GenBank/DDBJ whole genome shotgun (WGS) entry which is preliminary data.</text>
</comment>
<dbReference type="GO" id="GO:0005634">
    <property type="term" value="C:nucleus"/>
    <property type="evidence" value="ECO:0007669"/>
    <property type="project" value="TreeGrafter"/>
</dbReference>
<dbReference type="Gene3D" id="3.40.50.300">
    <property type="entry name" value="P-loop containing nucleotide triphosphate hydrolases"/>
    <property type="match status" value="2"/>
</dbReference>
<dbReference type="Gene3D" id="1.10.8.60">
    <property type="match status" value="2"/>
</dbReference>
<dbReference type="EMBL" id="PJEX01000124">
    <property type="protein sequence ID" value="TKW54737.1"/>
    <property type="molecule type" value="Genomic_DNA"/>
</dbReference>
<evidence type="ECO:0000256" key="5">
    <source>
        <dbReference type="ARBA" id="ARBA00022840"/>
    </source>
</evidence>
<dbReference type="STRING" id="1306861.A0A4U6XK89"/>
<dbReference type="InterPro" id="IPR050168">
    <property type="entry name" value="AAA_ATPase_domain"/>
</dbReference>
<keyword evidence="9" id="KW-1185">Reference proteome</keyword>
<dbReference type="FunFam" id="3.40.50.300:FF:000567">
    <property type="entry name" value="ATPase, AAA family protein"/>
    <property type="match status" value="1"/>
</dbReference>
<keyword evidence="5" id="KW-0067">ATP-binding</keyword>
<dbReference type="Proteomes" id="UP000310108">
    <property type="component" value="Unassembled WGS sequence"/>
</dbReference>
<dbReference type="Pfam" id="PF00004">
    <property type="entry name" value="AAA"/>
    <property type="match status" value="2"/>
</dbReference>
<accession>A0A4U6XK89</accession>
<reference evidence="8 9" key="1">
    <citation type="journal article" date="2019" name="PLoS ONE">
        <title>Comparative genome analysis indicates high evolutionary potential of pathogenicity genes in Colletotrichum tanaceti.</title>
        <authorList>
            <person name="Lelwala R.V."/>
            <person name="Korhonen P.K."/>
            <person name="Young N.D."/>
            <person name="Scott J.B."/>
            <person name="Ades P.A."/>
            <person name="Gasser R.B."/>
            <person name="Taylor P.W.J."/>
        </authorList>
    </citation>
    <scope>NUCLEOTIDE SEQUENCE [LARGE SCALE GENOMIC DNA]</scope>
    <source>
        <strain evidence="8">BRIP57314</strain>
    </source>
</reference>
<dbReference type="AlphaFoldDB" id="A0A4U6XK89"/>
<feature type="domain" description="AAA+ ATPase" evidence="7">
    <location>
        <begin position="579"/>
        <end position="715"/>
    </location>
</feature>
<comment type="subcellular location">
    <subcellularLocation>
        <location evidence="1">Cytoplasm</location>
    </subcellularLocation>
</comment>
<evidence type="ECO:0000256" key="3">
    <source>
        <dbReference type="ARBA" id="ARBA00022490"/>
    </source>
</evidence>
<dbReference type="InterPro" id="IPR003960">
    <property type="entry name" value="ATPase_AAA_CS"/>
</dbReference>
<evidence type="ECO:0000256" key="1">
    <source>
        <dbReference type="ARBA" id="ARBA00004496"/>
    </source>
</evidence>
<dbReference type="PANTHER" id="PTHR23077">
    <property type="entry name" value="AAA-FAMILY ATPASE"/>
    <property type="match status" value="1"/>
</dbReference>
<keyword evidence="3" id="KW-0963">Cytoplasm</keyword>
<feature type="region of interest" description="Disordered" evidence="6">
    <location>
        <begin position="162"/>
        <end position="237"/>
    </location>
</feature>
<dbReference type="SMART" id="SM00382">
    <property type="entry name" value="AAA"/>
    <property type="match status" value="2"/>
</dbReference>
<dbReference type="GO" id="GO:0005524">
    <property type="term" value="F:ATP binding"/>
    <property type="evidence" value="ECO:0007669"/>
    <property type="project" value="UniProtKB-KW"/>
</dbReference>
<evidence type="ECO:0000313" key="8">
    <source>
        <dbReference type="EMBL" id="TKW54737.1"/>
    </source>
</evidence>
<keyword evidence="4" id="KW-0547">Nucleotide-binding</keyword>
<dbReference type="InterPro" id="IPR027417">
    <property type="entry name" value="P-loop_NTPase"/>
</dbReference>
<comment type="similarity">
    <text evidence="2">Belongs to the AAA ATPase family.</text>
</comment>
<organism evidence="8 9">
    <name type="scientific">Colletotrichum tanaceti</name>
    <dbReference type="NCBI Taxonomy" id="1306861"/>
    <lineage>
        <taxon>Eukaryota</taxon>
        <taxon>Fungi</taxon>
        <taxon>Dikarya</taxon>
        <taxon>Ascomycota</taxon>
        <taxon>Pezizomycotina</taxon>
        <taxon>Sordariomycetes</taxon>
        <taxon>Hypocreomycetidae</taxon>
        <taxon>Glomerellales</taxon>
        <taxon>Glomerellaceae</taxon>
        <taxon>Colletotrichum</taxon>
        <taxon>Colletotrichum destructivum species complex</taxon>
    </lineage>
</organism>
<gene>
    <name evidence="8" type="ORF">CTA1_2906</name>
</gene>
<dbReference type="SUPFAM" id="SSF52540">
    <property type="entry name" value="P-loop containing nucleoside triphosphate hydrolases"/>
    <property type="match status" value="2"/>
</dbReference>
<name>A0A4U6XK89_9PEZI</name>
<evidence type="ECO:0000256" key="6">
    <source>
        <dbReference type="SAM" id="MobiDB-lite"/>
    </source>
</evidence>
<sequence>MQPITIRDLRFAHAVYNHLFFPSPDVRYIEKKPSSPVSVSPSFTMARISLRHGLDRDVYQIVKKLEEERDGEWAAKKDKGDGKRKRPKLTVTAVYEAIKKSNSSLSRQKRRPLEDAIERVLDFRKEEEAESEDSDDLLEQAEKAYKEEDRFLLNRQMTKHWNVAPAVPTAQGSEGKSTKKRRISPEPEVANGAGHVSDGSAIASKSKSKNGDASEAQATVTKKAPKPSKYGPEQIPPGSVVLGGVRGIIEELQRYVFARTRKPEDFACFGEQPMGVLISGPPGTGKQSLVRSLSWRTRTPVISLGRYLAETRSPEKVSKIFTDVLDEAKKIAPCVVLFDHIDEYMTKSGNSHSEFDHEVISQLKLGLRRLREWEREGLRVVIVGTTSKLELVDPTLRRPDFFAQTIGVKVPNTDAREEIFRALVRELDVPPEIDFKTLAVSTHGFVGDDIRAVIQVANRKASDRFMDVEQARARNTILPERMETSEAPWDRDLDDACLWYDYIEHPSYTEPTRIHVSQQDFVDAIAEHTPYMRREGFSSIPNTSWSEVGALHSVRAAFQVSIVRRIKEPLLFQKFGKQRPAGVLLFGPPGCGKTLVAKAVANDAQASFILIKGPELLNKYVGESERAIRELFTRAKSCAPCILFFDEMDSLVPKRENTTTEAGARVVNALLAELDGAGDRGEVYVIGTSNRPDMIDPAILRPGRLDKLLFVDLPTEDERVDILRTIVRNGIGGAGGDGAVDIEAIARDKRCAGFSGADLYGLYKNALDECVLRYEGGEPALTKDDWEAAMSKTKPSVPNPEAYRRLAAKLHHQT</sequence>
<evidence type="ECO:0000259" key="7">
    <source>
        <dbReference type="SMART" id="SM00382"/>
    </source>
</evidence>
<dbReference type="GO" id="GO:0042254">
    <property type="term" value="P:ribosome biogenesis"/>
    <property type="evidence" value="ECO:0007669"/>
    <property type="project" value="TreeGrafter"/>
</dbReference>
<dbReference type="InterPro" id="IPR003959">
    <property type="entry name" value="ATPase_AAA_core"/>
</dbReference>
<dbReference type="InterPro" id="IPR003593">
    <property type="entry name" value="AAA+_ATPase"/>
</dbReference>
<dbReference type="GO" id="GO:1990275">
    <property type="term" value="F:preribosome binding"/>
    <property type="evidence" value="ECO:0007669"/>
    <property type="project" value="TreeGrafter"/>
</dbReference>
<evidence type="ECO:0000256" key="4">
    <source>
        <dbReference type="ARBA" id="ARBA00022741"/>
    </source>
</evidence>
<dbReference type="GO" id="GO:0005737">
    <property type="term" value="C:cytoplasm"/>
    <property type="evidence" value="ECO:0007669"/>
    <property type="project" value="UniProtKB-SubCell"/>
</dbReference>
<dbReference type="GO" id="GO:0016887">
    <property type="term" value="F:ATP hydrolysis activity"/>
    <property type="evidence" value="ECO:0007669"/>
    <property type="project" value="InterPro"/>
</dbReference>
<dbReference type="PANTHER" id="PTHR23077:SF171">
    <property type="entry name" value="NUCLEAR VALOSIN-CONTAINING PROTEIN-LIKE"/>
    <property type="match status" value="1"/>
</dbReference>
<dbReference type="GO" id="GO:0003723">
    <property type="term" value="F:RNA binding"/>
    <property type="evidence" value="ECO:0007669"/>
    <property type="project" value="TreeGrafter"/>
</dbReference>
<dbReference type="PROSITE" id="PS00674">
    <property type="entry name" value="AAA"/>
    <property type="match status" value="1"/>
</dbReference>
<evidence type="ECO:0000256" key="2">
    <source>
        <dbReference type="ARBA" id="ARBA00006914"/>
    </source>
</evidence>
<proteinExistence type="inferred from homology"/>
<feature type="domain" description="AAA+ ATPase" evidence="7">
    <location>
        <begin position="272"/>
        <end position="412"/>
    </location>
</feature>
<evidence type="ECO:0000313" key="9">
    <source>
        <dbReference type="Proteomes" id="UP000310108"/>
    </source>
</evidence>
<dbReference type="OrthoDB" id="27435at2759"/>
<protein>
    <submittedName>
        <fullName evidence="8">Putative AAA domain-containing protein C16E9.10c</fullName>
    </submittedName>
</protein>